<sequence>MGHSWAGALPCPGPIYYRESHGAILVYDITDQDSFLKVKNWGRELRRMLGDDICLVIGGNKTDLERERRVSLEEAETNVSETIEHFCCSVSTSTPPCSATLFNSLPWNVTTCDLPTLLAVAGVHPSRQHASSASPVPS</sequence>
<dbReference type="Gene3D" id="3.40.50.300">
    <property type="entry name" value="P-loop containing nucleotide triphosphate hydrolases"/>
    <property type="match status" value="1"/>
</dbReference>
<reference evidence="3" key="1">
    <citation type="submission" date="2020-07" db="EMBL/GenBank/DDBJ databases">
        <title>The High-quality genome of the commercially important snow crab, Chionoecetes opilio.</title>
        <authorList>
            <person name="Jeong J.-H."/>
            <person name="Ryu S."/>
        </authorList>
    </citation>
    <scope>NUCLEOTIDE SEQUENCE</scope>
    <source>
        <strain evidence="3">MADBK_172401_WGS</strain>
        <tissue evidence="3">Digestive gland</tissue>
    </source>
</reference>
<dbReference type="OrthoDB" id="63533at2759"/>
<dbReference type="Pfam" id="PF00071">
    <property type="entry name" value="Ras"/>
    <property type="match status" value="1"/>
</dbReference>
<protein>
    <submittedName>
        <fullName evidence="3">Ras-related protein Rab-21</fullName>
    </submittedName>
</protein>
<organism evidence="3 4">
    <name type="scientific">Chionoecetes opilio</name>
    <name type="common">Atlantic snow crab</name>
    <name type="synonym">Cancer opilio</name>
    <dbReference type="NCBI Taxonomy" id="41210"/>
    <lineage>
        <taxon>Eukaryota</taxon>
        <taxon>Metazoa</taxon>
        <taxon>Ecdysozoa</taxon>
        <taxon>Arthropoda</taxon>
        <taxon>Crustacea</taxon>
        <taxon>Multicrustacea</taxon>
        <taxon>Malacostraca</taxon>
        <taxon>Eumalacostraca</taxon>
        <taxon>Eucarida</taxon>
        <taxon>Decapoda</taxon>
        <taxon>Pleocyemata</taxon>
        <taxon>Brachyura</taxon>
        <taxon>Eubrachyura</taxon>
        <taxon>Majoidea</taxon>
        <taxon>Majidae</taxon>
        <taxon>Chionoecetes</taxon>
    </lineage>
</organism>
<comment type="similarity">
    <text evidence="1">Belongs to the small GTPase superfamily. Rab family.</text>
</comment>
<dbReference type="PANTHER" id="PTHR47978">
    <property type="match status" value="1"/>
</dbReference>
<dbReference type="InterPro" id="IPR001806">
    <property type="entry name" value="Small_GTPase"/>
</dbReference>
<accession>A0A8J5D1T1</accession>
<evidence type="ECO:0000313" key="3">
    <source>
        <dbReference type="EMBL" id="KAG0725475.1"/>
    </source>
</evidence>
<dbReference type="SMART" id="SM00175">
    <property type="entry name" value="RAB"/>
    <property type="match status" value="1"/>
</dbReference>
<evidence type="ECO:0000256" key="2">
    <source>
        <dbReference type="ARBA" id="ARBA00022741"/>
    </source>
</evidence>
<gene>
    <name evidence="3" type="primary">RAB21_2</name>
    <name evidence="3" type="ORF">GWK47_038582</name>
</gene>
<dbReference type="AlphaFoldDB" id="A0A8J5D1T1"/>
<dbReference type="EMBL" id="JACEEZ010005610">
    <property type="protein sequence ID" value="KAG0725475.1"/>
    <property type="molecule type" value="Genomic_DNA"/>
</dbReference>
<dbReference type="SUPFAM" id="SSF52540">
    <property type="entry name" value="P-loop containing nucleoside triphosphate hydrolases"/>
    <property type="match status" value="1"/>
</dbReference>
<name>A0A8J5D1T1_CHIOP</name>
<dbReference type="Proteomes" id="UP000770661">
    <property type="component" value="Unassembled WGS sequence"/>
</dbReference>
<evidence type="ECO:0000313" key="4">
    <source>
        <dbReference type="Proteomes" id="UP000770661"/>
    </source>
</evidence>
<keyword evidence="4" id="KW-1185">Reference proteome</keyword>
<dbReference type="PROSITE" id="PS51419">
    <property type="entry name" value="RAB"/>
    <property type="match status" value="1"/>
</dbReference>
<proteinExistence type="inferred from homology"/>
<dbReference type="GO" id="GO:0003924">
    <property type="term" value="F:GTPase activity"/>
    <property type="evidence" value="ECO:0007669"/>
    <property type="project" value="InterPro"/>
</dbReference>
<dbReference type="InterPro" id="IPR027417">
    <property type="entry name" value="P-loop_NTPase"/>
</dbReference>
<comment type="caution">
    <text evidence="3">The sequence shown here is derived from an EMBL/GenBank/DDBJ whole genome shotgun (WGS) entry which is preliminary data.</text>
</comment>
<evidence type="ECO:0000256" key="1">
    <source>
        <dbReference type="ARBA" id="ARBA00006270"/>
    </source>
</evidence>
<dbReference type="GO" id="GO:0005525">
    <property type="term" value="F:GTP binding"/>
    <property type="evidence" value="ECO:0007669"/>
    <property type="project" value="InterPro"/>
</dbReference>
<keyword evidence="2" id="KW-0547">Nucleotide-binding</keyword>